<dbReference type="InterPro" id="IPR000100">
    <property type="entry name" value="RNase_P"/>
</dbReference>
<evidence type="ECO:0000256" key="4">
    <source>
        <dbReference type="ARBA" id="ARBA00022801"/>
    </source>
</evidence>
<dbReference type="SUPFAM" id="SSF54211">
    <property type="entry name" value="Ribosomal protein S5 domain 2-like"/>
    <property type="match status" value="1"/>
</dbReference>
<dbReference type="InterPro" id="IPR014721">
    <property type="entry name" value="Ribsml_uS5_D2-typ_fold_subgr"/>
</dbReference>
<dbReference type="STRING" id="1797690.A3B23_03720"/>
<evidence type="ECO:0000313" key="6">
    <source>
        <dbReference type="EMBL" id="OGY59370.1"/>
    </source>
</evidence>
<evidence type="ECO:0000256" key="3">
    <source>
        <dbReference type="ARBA" id="ARBA00022759"/>
    </source>
</evidence>
<dbReference type="Pfam" id="PF00825">
    <property type="entry name" value="Ribonuclease_P"/>
    <property type="match status" value="1"/>
</dbReference>
<dbReference type="GO" id="GO:0008033">
    <property type="term" value="P:tRNA processing"/>
    <property type="evidence" value="ECO:0007669"/>
    <property type="project" value="UniProtKB-KW"/>
</dbReference>
<gene>
    <name evidence="6" type="ORF">A3B23_03720</name>
</gene>
<sequence length="109" mass="12355">MIAKELKLPIGEFPKNHRVVFRGDFFSLRAAPNGTGRNRLGVNFRSKAFKTAVLRNRLRRTVFDFFRTQSDFLKTAPKSATDLLITLNPAILTLTKQALINELKSNGHI</sequence>
<keyword evidence="5" id="KW-0694">RNA-binding</keyword>
<dbReference type="EMBL" id="MHIY01000025">
    <property type="protein sequence ID" value="OGY59370.1"/>
    <property type="molecule type" value="Genomic_DNA"/>
</dbReference>
<dbReference type="GO" id="GO:0000049">
    <property type="term" value="F:tRNA binding"/>
    <property type="evidence" value="ECO:0007669"/>
    <property type="project" value="InterPro"/>
</dbReference>
<evidence type="ECO:0000256" key="2">
    <source>
        <dbReference type="ARBA" id="ARBA00022722"/>
    </source>
</evidence>
<keyword evidence="4" id="KW-0378">Hydrolase</keyword>
<protein>
    <submittedName>
        <fullName evidence="6">Uncharacterized protein</fullName>
    </submittedName>
</protein>
<dbReference type="AlphaFoldDB" id="A0A1G1Z636"/>
<accession>A0A1G1Z636</accession>
<reference evidence="6 7" key="1">
    <citation type="journal article" date="2016" name="Nat. Commun.">
        <title>Thousands of microbial genomes shed light on interconnected biogeochemical processes in an aquifer system.</title>
        <authorList>
            <person name="Anantharaman K."/>
            <person name="Brown C.T."/>
            <person name="Hug L.A."/>
            <person name="Sharon I."/>
            <person name="Castelle C.J."/>
            <person name="Probst A.J."/>
            <person name="Thomas B.C."/>
            <person name="Singh A."/>
            <person name="Wilkins M.J."/>
            <person name="Karaoz U."/>
            <person name="Brodie E.L."/>
            <person name="Williams K.H."/>
            <person name="Hubbard S.S."/>
            <person name="Banfield J.F."/>
        </authorList>
    </citation>
    <scope>NUCLEOTIDE SEQUENCE [LARGE SCALE GENOMIC DNA]</scope>
</reference>
<evidence type="ECO:0000313" key="7">
    <source>
        <dbReference type="Proteomes" id="UP000178744"/>
    </source>
</evidence>
<keyword evidence="1" id="KW-0819">tRNA processing</keyword>
<name>A0A1G1Z636_9BACT</name>
<dbReference type="GO" id="GO:0004526">
    <property type="term" value="F:ribonuclease P activity"/>
    <property type="evidence" value="ECO:0007669"/>
    <property type="project" value="InterPro"/>
</dbReference>
<dbReference type="Gene3D" id="3.30.230.10">
    <property type="match status" value="1"/>
</dbReference>
<dbReference type="InterPro" id="IPR020568">
    <property type="entry name" value="Ribosomal_Su5_D2-typ_SF"/>
</dbReference>
<keyword evidence="3" id="KW-0255">Endonuclease</keyword>
<dbReference type="Proteomes" id="UP000178744">
    <property type="component" value="Unassembled WGS sequence"/>
</dbReference>
<evidence type="ECO:0000256" key="5">
    <source>
        <dbReference type="ARBA" id="ARBA00022884"/>
    </source>
</evidence>
<proteinExistence type="predicted"/>
<organism evidence="6 7">
    <name type="scientific">Candidatus Colwellbacteria bacterium RIFCSPLOWO2_01_FULL_48_10</name>
    <dbReference type="NCBI Taxonomy" id="1797690"/>
    <lineage>
        <taxon>Bacteria</taxon>
        <taxon>Candidatus Colwelliibacteriota</taxon>
    </lineage>
</organism>
<keyword evidence="2" id="KW-0540">Nuclease</keyword>
<comment type="caution">
    <text evidence="6">The sequence shown here is derived from an EMBL/GenBank/DDBJ whole genome shotgun (WGS) entry which is preliminary data.</text>
</comment>
<evidence type="ECO:0000256" key="1">
    <source>
        <dbReference type="ARBA" id="ARBA00022694"/>
    </source>
</evidence>